<proteinExistence type="predicted"/>
<organism evidence="1 2">
    <name type="scientific">Carpinus fangiana</name>
    <dbReference type="NCBI Taxonomy" id="176857"/>
    <lineage>
        <taxon>Eukaryota</taxon>
        <taxon>Viridiplantae</taxon>
        <taxon>Streptophyta</taxon>
        <taxon>Embryophyta</taxon>
        <taxon>Tracheophyta</taxon>
        <taxon>Spermatophyta</taxon>
        <taxon>Magnoliopsida</taxon>
        <taxon>eudicotyledons</taxon>
        <taxon>Gunneridae</taxon>
        <taxon>Pentapetalae</taxon>
        <taxon>rosids</taxon>
        <taxon>fabids</taxon>
        <taxon>Fagales</taxon>
        <taxon>Betulaceae</taxon>
        <taxon>Carpinus</taxon>
    </lineage>
</organism>
<evidence type="ECO:0000313" key="1">
    <source>
        <dbReference type="EMBL" id="KAC3300765.1"/>
    </source>
</evidence>
<sequence>MGKMGGKIPPPQYVHSSTVEFPKLSTDQLSHGYSRLTLISAGIKVLAATFQLCAGLQYRVFAHSL</sequence>
<dbReference type="AlphaFoldDB" id="A0A5N6L6C1"/>
<dbReference type="Proteomes" id="UP000327013">
    <property type="component" value="Unassembled WGS sequence"/>
</dbReference>
<comment type="caution">
    <text evidence="1">The sequence shown here is derived from an EMBL/GenBank/DDBJ whole genome shotgun (WGS) entry which is preliminary data.</text>
</comment>
<protein>
    <submittedName>
        <fullName evidence="1">Uncharacterized protein</fullName>
    </submittedName>
</protein>
<gene>
    <name evidence="1" type="ORF">FH972_027194</name>
</gene>
<accession>A0A5N6L6C1</accession>
<reference evidence="1 2" key="1">
    <citation type="submission" date="2019-06" db="EMBL/GenBank/DDBJ databases">
        <title>A chromosomal-level reference genome of Carpinus fangiana (Coryloideae, Betulaceae).</title>
        <authorList>
            <person name="Yang X."/>
            <person name="Wang Z."/>
            <person name="Zhang L."/>
            <person name="Hao G."/>
            <person name="Liu J."/>
            <person name="Yang Y."/>
        </authorList>
    </citation>
    <scope>NUCLEOTIDE SEQUENCE [LARGE SCALE GENOMIC DNA]</scope>
    <source>
        <strain evidence="1">Cfa_2016G</strain>
        <tissue evidence="1">Leaf</tissue>
    </source>
</reference>
<keyword evidence="2" id="KW-1185">Reference proteome</keyword>
<name>A0A5N6L6C1_9ROSI</name>
<dbReference type="EMBL" id="VIBQ01000820">
    <property type="protein sequence ID" value="KAC3300765.1"/>
    <property type="molecule type" value="Genomic_DNA"/>
</dbReference>
<evidence type="ECO:0000313" key="2">
    <source>
        <dbReference type="Proteomes" id="UP000327013"/>
    </source>
</evidence>